<dbReference type="STRING" id="1314751.GCA_001591425_03282"/>
<dbReference type="PANTHER" id="PTHR36834">
    <property type="entry name" value="MEMBRANE PROTEIN-RELATED"/>
    <property type="match status" value="1"/>
</dbReference>
<proteinExistence type="predicted"/>
<keyword evidence="1" id="KW-0812">Transmembrane</keyword>
<feature type="domain" description="VanZ-like" evidence="2">
    <location>
        <begin position="6"/>
        <end position="146"/>
    </location>
</feature>
<keyword evidence="4" id="KW-1185">Reference proteome</keyword>
<dbReference type="InterPro" id="IPR053150">
    <property type="entry name" value="Teicoplanin_resist-assoc"/>
</dbReference>
<evidence type="ECO:0000256" key="1">
    <source>
        <dbReference type="SAM" id="Phobius"/>
    </source>
</evidence>
<dbReference type="AlphaFoldDB" id="A0A223KY31"/>
<evidence type="ECO:0000313" key="4">
    <source>
        <dbReference type="Proteomes" id="UP000215224"/>
    </source>
</evidence>
<reference evidence="3 4" key="1">
    <citation type="submission" date="2016-12" db="EMBL/GenBank/DDBJ databases">
        <title>The whole genome sequencing and assembly of Bacillus cohnii DSM 6307T strain.</title>
        <authorList>
            <person name="Lee Y.-J."/>
            <person name="Yi H."/>
            <person name="Bahn Y.-S."/>
            <person name="Kim J.F."/>
            <person name="Lee D.-W."/>
        </authorList>
    </citation>
    <scope>NUCLEOTIDE SEQUENCE [LARGE SCALE GENOMIC DNA]</scope>
    <source>
        <strain evidence="3 4">DSM 6307</strain>
    </source>
</reference>
<feature type="transmembrane region" description="Helical" evidence="1">
    <location>
        <begin position="129"/>
        <end position="146"/>
    </location>
</feature>
<gene>
    <name evidence="3" type="ORF">BC6307_14845</name>
</gene>
<dbReference type="InterPro" id="IPR006976">
    <property type="entry name" value="VanZ-like"/>
</dbReference>
<dbReference type="KEGG" id="bcoh:BC6307_14845"/>
<name>A0A223KY31_9BACI</name>
<feature type="transmembrane region" description="Helical" evidence="1">
    <location>
        <begin position="105"/>
        <end position="123"/>
    </location>
</feature>
<feature type="transmembrane region" description="Helical" evidence="1">
    <location>
        <begin position="75"/>
        <end position="93"/>
    </location>
</feature>
<dbReference type="EMBL" id="CP018866">
    <property type="protein sequence ID" value="AST94365.1"/>
    <property type="molecule type" value="Genomic_DNA"/>
</dbReference>
<dbReference type="PANTHER" id="PTHR36834:SF1">
    <property type="entry name" value="INTEGRAL MEMBRANE PROTEIN"/>
    <property type="match status" value="1"/>
</dbReference>
<organism evidence="3 4">
    <name type="scientific">Sutcliffiella cohnii</name>
    <dbReference type="NCBI Taxonomy" id="33932"/>
    <lineage>
        <taxon>Bacteria</taxon>
        <taxon>Bacillati</taxon>
        <taxon>Bacillota</taxon>
        <taxon>Bacilli</taxon>
        <taxon>Bacillales</taxon>
        <taxon>Bacillaceae</taxon>
        <taxon>Sutcliffiella</taxon>
    </lineage>
</organism>
<dbReference type="Proteomes" id="UP000215224">
    <property type="component" value="Chromosome"/>
</dbReference>
<keyword evidence="1" id="KW-1133">Transmembrane helix</keyword>
<evidence type="ECO:0000313" key="3">
    <source>
        <dbReference type="EMBL" id="AST94365.1"/>
    </source>
</evidence>
<sequence>MLLGFFSLYIIAVASQTIIPKWDAGIISSTGEFYFNVQWSNEIASVNIIPFRTLFLYLQANPNIDNWSSLSMVNIFGNMFVFTPIGIFVPLLYRRVRSLKKISVVALAVTCFIEITQLFIGRSTDIDDVILNTIGVMIGYGMFVFIKRKINRRLKGNKKVWG</sequence>
<keyword evidence="1" id="KW-0472">Membrane</keyword>
<accession>A0A223KY31</accession>
<protein>
    <recommendedName>
        <fullName evidence="2">VanZ-like domain-containing protein</fullName>
    </recommendedName>
</protein>
<dbReference type="Pfam" id="PF04892">
    <property type="entry name" value="VanZ"/>
    <property type="match status" value="1"/>
</dbReference>
<evidence type="ECO:0000259" key="2">
    <source>
        <dbReference type="Pfam" id="PF04892"/>
    </source>
</evidence>